<evidence type="ECO:0000313" key="4">
    <source>
        <dbReference type="EMBL" id="MBS9337080.1"/>
    </source>
</evidence>
<dbReference type="InterPro" id="IPR009057">
    <property type="entry name" value="Homeodomain-like_sf"/>
</dbReference>
<dbReference type="Pfam" id="PF00440">
    <property type="entry name" value="TetR_N"/>
    <property type="match status" value="1"/>
</dbReference>
<dbReference type="PANTHER" id="PTHR43479:SF11">
    <property type="entry name" value="ACREF_ENVCD OPERON REPRESSOR-RELATED"/>
    <property type="match status" value="1"/>
</dbReference>
<dbReference type="PANTHER" id="PTHR43479">
    <property type="entry name" value="ACREF/ENVCD OPERON REPRESSOR-RELATED"/>
    <property type="match status" value="1"/>
</dbReference>
<dbReference type="PROSITE" id="PS50977">
    <property type="entry name" value="HTH_TETR_2"/>
    <property type="match status" value="1"/>
</dbReference>
<dbReference type="Gene3D" id="1.10.357.10">
    <property type="entry name" value="Tetracycline Repressor, domain 2"/>
    <property type="match status" value="1"/>
</dbReference>
<sequence>MPKAMFDHLKEEKKQQIVQALFEVFKNNNLLTVSVKEIVEAAQIPRGSFYTYFENQADAYDYVLEIVLKRVHESMRAKNPFQATKVFIETIQENTDREFLRHYYVINEAILEASKEEVPQQQTAELTDKEWLASVAVHHLIREFFLNPADKPEILARLSALEDFL</sequence>
<dbReference type="SUPFAM" id="SSF46689">
    <property type="entry name" value="Homeodomain-like"/>
    <property type="match status" value="1"/>
</dbReference>
<dbReference type="InterPro" id="IPR001647">
    <property type="entry name" value="HTH_TetR"/>
</dbReference>
<dbReference type="Proteomes" id="UP001519503">
    <property type="component" value="Unassembled WGS sequence"/>
</dbReference>
<keyword evidence="1 2" id="KW-0238">DNA-binding</keyword>
<keyword evidence="5" id="KW-1185">Reference proteome</keyword>
<evidence type="ECO:0000256" key="1">
    <source>
        <dbReference type="ARBA" id="ARBA00023125"/>
    </source>
</evidence>
<feature type="DNA-binding region" description="H-T-H motif" evidence="2">
    <location>
        <begin position="34"/>
        <end position="53"/>
    </location>
</feature>
<dbReference type="InterPro" id="IPR050624">
    <property type="entry name" value="HTH-type_Tx_Regulator"/>
</dbReference>
<protein>
    <submittedName>
        <fullName evidence="4">TetR/AcrR family transcriptional regulator</fullName>
    </submittedName>
</protein>
<gene>
    <name evidence="4" type="ORF">G6R30_01190</name>
</gene>
<comment type="caution">
    <text evidence="4">The sequence shown here is derived from an EMBL/GenBank/DDBJ whole genome shotgun (WGS) entry which is preliminary data.</text>
</comment>
<name>A0ABS5QVA2_9LACO</name>
<organism evidence="4 5">
    <name type="scientific">Fructobacillus parabroussonetiae</name>
    <dbReference type="NCBI Taxonomy" id="2713174"/>
    <lineage>
        <taxon>Bacteria</taxon>
        <taxon>Bacillati</taxon>
        <taxon>Bacillota</taxon>
        <taxon>Bacilli</taxon>
        <taxon>Lactobacillales</taxon>
        <taxon>Lactobacillaceae</taxon>
        <taxon>Fructobacillus</taxon>
    </lineage>
</organism>
<evidence type="ECO:0000313" key="5">
    <source>
        <dbReference type="Proteomes" id="UP001519503"/>
    </source>
</evidence>
<accession>A0ABS5QVA2</accession>
<evidence type="ECO:0000259" key="3">
    <source>
        <dbReference type="PROSITE" id="PS50977"/>
    </source>
</evidence>
<feature type="domain" description="HTH tetR-type" evidence="3">
    <location>
        <begin position="11"/>
        <end position="71"/>
    </location>
</feature>
<proteinExistence type="predicted"/>
<evidence type="ECO:0000256" key="2">
    <source>
        <dbReference type="PROSITE-ProRule" id="PRU00335"/>
    </source>
</evidence>
<dbReference type="RefSeq" id="WP_213820659.1">
    <property type="nucleotide sequence ID" value="NZ_JAAMFL010000002.1"/>
</dbReference>
<reference evidence="4 5" key="1">
    <citation type="submission" date="2020-02" db="EMBL/GenBank/DDBJ databases">
        <title>Fructobacillus sp. isolated from paper mulberry of Taiwan.</title>
        <authorList>
            <person name="Lin S.-T."/>
        </authorList>
    </citation>
    <scope>NUCLEOTIDE SEQUENCE [LARGE SCALE GENOMIC DNA]</scope>
    <source>
        <strain evidence="4 5">S1-1</strain>
    </source>
</reference>
<dbReference type="EMBL" id="JAAMFL010000002">
    <property type="protein sequence ID" value="MBS9337080.1"/>
    <property type="molecule type" value="Genomic_DNA"/>
</dbReference>